<keyword evidence="1" id="KW-0472">Membrane</keyword>
<dbReference type="Proteomes" id="UP000738431">
    <property type="component" value="Chromosome"/>
</dbReference>
<gene>
    <name evidence="2" type="ORF">K1X11_003430</name>
</gene>
<evidence type="ECO:0000313" key="3">
    <source>
        <dbReference type="Proteomes" id="UP000738431"/>
    </source>
</evidence>
<feature type="transmembrane region" description="Helical" evidence="1">
    <location>
        <begin position="49"/>
        <end position="72"/>
    </location>
</feature>
<feature type="transmembrane region" description="Helical" evidence="1">
    <location>
        <begin position="114"/>
        <end position="146"/>
    </location>
</feature>
<keyword evidence="3" id="KW-1185">Reference proteome</keyword>
<evidence type="ECO:0000256" key="1">
    <source>
        <dbReference type="SAM" id="Phobius"/>
    </source>
</evidence>
<dbReference type="RefSeq" id="WP_221032552.1">
    <property type="nucleotide sequence ID" value="NZ_CP139781.1"/>
</dbReference>
<accession>A0ABZ1CDS7</accession>
<dbReference type="EMBL" id="CP139781">
    <property type="protein sequence ID" value="WRQ88440.1"/>
    <property type="molecule type" value="Genomic_DNA"/>
</dbReference>
<proteinExistence type="predicted"/>
<name>A0ABZ1CDS7_9BACT</name>
<feature type="transmembrane region" description="Helical" evidence="1">
    <location>
        <begin position="84"/>
        <end position="102"/>
    </location>
</feature>
<keyword evidence="1" id="KW-0812">Transmembrane</keyword>
<keyword evidence="1" id="KW-1133">Transmembrane helix</keyword>
<evidence type="ECO:0000313" key="2">
    <source>
        <dbReference type="EMBL" id="WRQ88440.1"/>
    </source>
</evidence>
<organism evidence="2 3">
    <name type="scientific">Actomonas aquatica</name>
    <dbReference type="NCBI Taxonomy" id="2866162"/>
    <lineage>
        <taxon>Bacteria</taxon>
        <taxon>Pseudomonadati</taxon>
        <taxon>Verrucomicrobiota</taxon>
        <taxon>Opitutia</taxon>
        <taxon>Opitutales</taxon>
        <taxon>Opitutaceae</taxon>
        <taxon>Actomonas</taxon>
    </lineage>
</organism>
<sequence>MKAVECDYCGLPFKVRRVAPGEKLYCCAGCAVADRVRTGDGEFPVTPELVLALLAGFTAFNQILLLLLSGIVASDGRGELGDRLWWGALAVGVLSWALTTYAQQRSGARRGVDVAIALVGAVLLLIGGTMGSGFCAVAGTLAVLVWSARGWLRPRRGRTGASGLQN</sequence>
<reference evidence="2 3" key="1">
    <citation type="submission" date="2023-12" db="EMBL/GenBank/DDBJ databases">
        <title>Description of an unclassified Opitutus bacterium of Verrucomicrobiota.</title>
        <authorList>
            <person name="Zhang D.-F."/>
        </authorList>
    </citation>
    <scope>NUCLEOTIDE SEQUENCE [LARGE SCALE GENOMIC DNA]</scope>
    <source>
        <strain evidence="2 3">WL0086</strain>
    </source>
</reference>
<protein>
    <submittedName>
        <fullName evidence="2">Uncharacterized protein</fullName>
    </submittedName>
</protein>